<feature type="domain" description="NAD-specific glutamate dehydrogenase C-terminal" evidence="3">
    <location>
        <begin position="1243"/>
        <end position="1570"/>
    </location>
</feature>
<proteinExistence type="predicted"/>
<dbReference type="InterPro" id="IPR048381">
    <property type="entry name" value="GDH_C"/>
</dbReference>
<evidence type="ECO:0000256" key="1">
    <source>
        <dbReference type="ARBA" id="ARBA00023002"/>
    </source>
</evidence>
<accession>A0A1F6H3C0</accession>
<gene>
    <name evidence="5" type="ORF">A2557_07875</name>
</gene>
<dbReference type="InterPro" id="IPR036291">
    <property type="entry name" value="NAD(P)-bd_dom_sf"/>
</dbReference>
<dbReference type="Pfam" id="PF21078">
    <property type="entry name" value="GDH_HM3"/>
    <property type="match status" value="1"/>
</dbReference>
<dbReference type="InterPro" id="IPR007780">
    <property type="entry name" value="NAD_Glu_DH_bac"/>
</dbReference>
<dbReference type="Pfam" id="PF05088">
    <property type="entry name" value="Bac_GDH_CD"/>
    <property type="match status" value="1"/>
</dbReference>
<dbReference type="Pfam" id="PF21073">
    <property type="entry name" value="GDH_HM1"/>
    <property type="match status" value="1"/>
</dbReference>
<dbReference type="InterPro" id="IPR028971">
    <property type="entry name" value="NAD-GDH_cat"/>
</dbReference>
<organism evidence="5 6">
    <name type="scientific">Candidatus Lambdaproteobacteria bacterium RIFOXYD2_FULL_56_26</name>
    <dbReference type="NCBI Taxonomy" id="1817773"/>
    <lineage>
        <taxon>Bacteria</taxon>
        <taxon>Pseudomonadati</taxon>
        <taxon>Pseudomonadota</taxon>
        <taxon>Candidatus Lambdaproteobacteria</taxon>
    </lineage>
</organism>
<evidence type="ECO:0000259" key="2">
    <source>
        <dbReference type="Pfam" id="PF05088"/>
    </source>
</evidence>
<comment type="caution">
    <text evidence="5">The sequence shown here is derived from an EMBL/GenBank/DDBJ whole genome shotgun (WGS) entry which is preliminary data.</text>
</comment>
<dbReference type="InterPro" id="IPR049059">
    <property type="entry name" value="NAD_Glu_DH_HM1"/>
</dbReference>
<dbReference type="SUPFAM" id="SSF53223">
    <property type="entry name" value="Aminoacid dehydrogenase-like, N-terminal domain"/>
    <property type="match status" value="1"/>
</dbReference>
<name>A0A1F6H3C0_9PROT</name>
<evidence type="ECO:0000313" key="6">
    <source>
        <dbReference type="Proteomes" id="UP000177583"/>
    </source>
</evidence>
<dbReference type="Proteomes" id="UP000177583">
    <property type="component" value="Unassembled WGS sequence"/>
</dbReference>
<dbReference type="InterPro" id="IPR049064">
    <property type="entry name" value="NAD_Glu_DH_ACT3"/>
</dbReference>
<dbReference type="Pfam" id="PF21074">
    <property type="entry name" value="GDH_C"/>
    <property type="match status" value="1"/>
</dbReference>
<dbReference type="InterPro" id="IPR046346">
    <property type="entry name" value="Aminoacid_DH-like_N_sf"/>
</dbReference>
<dbReference type="PANTHER" id="PTHR43403">
    <property type="entry name" value="NAD-SPECIFIC GLUTAMATE DEHYDROGENASE"/>
    <property type="match status" value="1"/>
</dbReference>
<dbReference type="GO" id="GO:0006538">
    <property type="term" value="P:L-glutamate catabolic process"/>
    <property type="evidence" value="ECO:0007669"/>
    <property type="project" value="InterPro"/>
</dbReference>
<reference evidence="5 6" key="1">
    <citation type="journal article" date="2016" name="Nat. Commun.">
        <title>Thousands of microbial genomes shed light on interconnected biogeochemical processes in an aquifer system.</title>
        <authorList>
            <person name="Anantharaman K."/>
            <person name="Brown C.T."/>
            <person name="Hug L.A."/>
            <person name="Sharon I."/>
            <person name="Castelle C.J."/>
            <person name="Probst A.J."/>
            <person name="Thomas B.C."/>
            <person name="Singh A."/>
            <person name="Wilkins M.J."/>
            <person name="Karaoz U."/>
            <person name="Brodie E.L."/>
            <person name="Williams K.H."/>
            <person name="Hubbard S.S."/>
            <person name="Banfield J.F."/>
        </authorList>
    </citation>
    <scope>NUCLEOTIDE SEQUENCE [LARGE SCALE GENOMIC DNA]</scope>
</reference>
<dbReference type="GO" id="GO:0004069">
    <property type="term" value="F:L-aspartate:2-oxoglutarate aminotransferase activity"/>
    <property type="evidence" value="ECO:0007669"/>
    <property type="project" value="InterPro"/>
</dbReference>
<dbReference type="GO" id="GO:0004352">
    <property type="term" value="F:glutamate dehydrogenase (NAD+) activity"/>
    <property type="evidence" value="ECO:0007669"/>
    <property type="project" value="InterPro"/>
</dbReference>
<evidence type="ECO:0000259" key="4">
    <source>
        <dbReference type="Pfam" id="PF21077"/>
    </source>
</evidence>
<dbReference type="Pfam" id="PF21077">
    <property type="entry name" value="GDH_ACT3"/>
    <property type="match status" value="1"/>
</dbReference>
<evidence type="ECO:0000313" key="5">
    <source>
        <dbReference type="EMBL" id="OGH04887.1"/>
    </source>
</evidence>
<sequence>MEPFFSDPRLGLQKTELLAKRRQGLKDWIDRQSDCPHKELLYQLGSLFYGGINSRRLEELEPPKLYQIALGSLEILKRAQHKPFETEIKPLDSGLFLVNLLCVDRKFLDDSLVEFLHRSSYQSPFFFNPLLRLTHDPQGQITGIHGAEGNLGEEPLYSLTAFGLPGFTATEVPGLTDKLETLLGQITQATEDFAPMRDKAQELAQRNQKKAGYEAVSALFGWMAEDNAIFLGTTQVYEIQLAQLEYEQLVQPLGLFRRPDLGRELLPQMVKWGQHFLRSSLKVSLFELSTRSPVHRPDRLQLVLTRQEDGDGRVMLSYFLILFTRQAIFSRADHIPLAQEKVRSVALTFAGSTASHRYKQSIELFTRFPKSELFRLDPAELLGLLDQVQFFNEYDRSRLFSYQDSSRGYLRFTFALSARLFSPEVFEEIEGRLAQVMGLSSEVRFYVTLGPNTYSHHAFYLPAGYPGPSGLDPLVLESWLDGLTQGWPEQLTQILASQQGLSALWSQKLAWAFPKSYMAQFSPLEALQDLPALETLGCTGLTQVEFRTGPRPGRFSLQVYLKTEVTLTQLIPHLHRMGLVILDENKFDLTLPDDQKVYLNHFHVEYPGLGAGDLERLKAKGEELLLAVLAGRAESDFLNGLLFGGGLDVKEIHLWILLRNYLQQIGFVMGRESINGVLLKHPALVGLLKDYFLAKFGPQEADLEPLEQLFLGRLNEVKTLREEQLFKQLFNLLQSAVRTNYFVPTPDTALAIKFRSSMIEALPLPKPLFEIFVQNPELEAIHLRGGRIARGGIRYSDRPDDFRTEVLGLMKTQMMKNVVIVPEGSKGGFVTKNRGLEPKAQAAEVKRQYQVFMNSLLSLTDNRQGETLVHPEGVRVWDEWDPYLVVAADKGTAHLSDTANEISTKRGFWLQDAFASGGSEGYDHKKMGITAKGAWESVKLHFLELGRDIQTQEFTAIGIGDMAGDVFGNGLLLSKKIKLVAAFNHAHIFLDPNPDPQASWAERKRLFELPGSSWKDYRADQISQGGGVFERNAKLIPLSAEVKQALGTDPDQLSGEGLIKVLLCAPVDLLWNGGIGTYVKSTQESHFQVGDLSNEAVRVDGKDLRALVVGEGGNLGFTQEGRVEYALKGGKINTDAIDNSAGVDTSDHEVNLKILIGQQIAAGRLQAGGPRLELLRSLTEEIAAQVVAHNKAQSQVLGMDQLRSQKNPQGFVKAIGALTQTGLLNRRTEHLSPDSLLLGLGEAGLAKPDLAVVLSYSKMALFKDLMAQPQLLAGPELVPLYLRYFPQPLQDRFDLSNPPHPLGREILGTLLVNQVLDQAGVTLLPRVEELTQATGPEVLVAYFVADRLFGLQALREEVHRSVGPLGQLEAYRLLVQVEEFLFLQVVGLLLLHQGKDLNWSLLGRYQEPVAQLQAQAVLSVRQGAMEPQVTALSALSVPIPLAQGLVGLSLQTQSLKVARYAQLLGLSLSAAGAVTQELEATFALSRLEEDLLALKLDTPWVVKQRAVLVRRCQGLSIQILQAAQGRRVGQPGSLGPYLTLKAGPLGAYQKELELYKKQPDSVLAAVAVLLGGLERLLEP</sequence>
<dbReference type="PANTHER" id="PTHR43403:SF1">
    <property type="entry name" value="NAD-SPECIFIC GLUTAMATE DEHYDROGENASE"/>
    <property type="match status" value="1"/>
</dbReference>
<dbReference type="EMBL" id="MFNF01000001">
    <property type="protein sequence ID" value="OGH04887.1"/>
    <property type="molecule type" value="Genomic_DNA"/>
</dbReference>
<evidence type="ECO:0000259" key="3">
    <source>
        <dbReference type="Pfam" id="PF21074"/>
    </source>
</evidence>
<dbReference type="InterPro" id="IPR049056">
    <property type="entry name" value="NAD_Glu_DH_HM3"/>
</dbReference>
<feature type="domain" description="NAD-glutamate dehydrogenase catalytic" evidence="2">
    <location>
        <begin position="713"/>
        <end position="1198"/>
    </location>
</feature>
<dbReference type="SUPFAM" id="SSF51735">
    <property type="entry name" value="NAD(P)-binding Rossmann-fold domains"/>
    <property type="match status" value="1"/>
</dbReference>
<protein>
    <submittedName>
        <fullName evidence="5">Uncharacterized protein</fullName>
    </submittedName>
</protein>
<feature type="domain" description="NAD-glutamate dehydrogenase ACT3" evidence="4">
    <location>
        <begin position="551"/>
        <end position="614"/>
    </location>
</feature>
<keyword evidence="1" id="KW-0560">Oxidoreductase</keyword>